<proteinExistence type="predicted"/>
<dbReference type="InterPro" id="IPR032629">
    <property type="entry name" value="DCB_dom"/>
</dbReference>
<dbReference type="GO" id="GO:0016020">
    <property type="term" value="C:membrane"/>
    <property type="evidence" value="ECO:0007669"/>
    <property type="project" value="UniProtKB-SubCell"/>
</dbReference>
<dbReference type="Pfam" id="PF12783">
    <property type="entry name" value="Sec7-like_HUS"/>
    <property type="match status" value="1"/>
</dbReference>
<accession>K3W665</accession>
<dbReference type="Gene3D" id="1.10.1000.11">
    <property type="entry name" value="Arf Nucleotide-binding Site Opener,domain 2"/>
    <property type="match status" value="1"/>
</dbReference>
<dbReference type="eggNOG" id="KOG0929">
    <property type="taxonomic scope" value="Eukaryota"/>
</dbReference>
<feature type="region of interest" description="Disordered" evidence="7">
    <location>
        <begin position="1051"/>
        <end position="1119"/>
    </location>
</feature>
<dbReference type="PANTHER" id="PTHR10663">
    <property type="entry name" value="GUANYL-NUCLEOTIDE EXCHANGE FACTOR"/>
    <property type="match status" value="1"/>
</dbReference>
<dbReference type="GO" id="GO:0015031">
    <property type="term" value="P:protein transport"/>
    <property type="evidence" value="ECO:0007669"/>
    <property type="project" value="UniProtKB-KW"/>
</dbReference>
<sequence>MEAQVLKSLVKLRKITTRSHKELRDVIDAAQASMTAAVEKKNKQDATAASGGIGGANEVPFEPFLLACLTRHAKLVAVALDCIEKFLAFGFLKGNGSIPDGIRKRLVQKSTSGAGGGARSGASAGDGANDGLEGGTGAGSSLNEENWKLIDCIVDVICDCNDHPDETVQIQVLRVLLTAVTTTTCEVHEHSLLKAVRACYHIHLVSKNQSNQMVAKATLQQIISIVFQRMETFDQRVQEETEATLKESLQKSEAAAVAAEAERQYHDSAEAELIATPTAAWYPSVVRVLNFDTENRNGALAAEESNPNPATRADVVANNAPVFAPSFPSVLHKDAFLLFRSLCRISMRSVAEDSSLGSSGGMLSNGTLGGANGNGAAEDPFAFQSKILSLELVLSIINNAGPSFRRGERFIHAIRQYLCQSLLQNCTSNYTQIVGLSLQVFLVLINNFKRHLKAEIEIFVTSIFLKILQSENSSFEHKMLVLEVLNNICDDAQILGEFFLNYDCDWNTNDLFKQIVDALAKTAKGKKDTAAQYANLSSAARLKAQQNDAAIVLKGLECLTATVASLKKAANFVEAEKKNSQQRTNSGSNTNGYADGDDDSAAPPVVPPTAVNSSVGASTMSAVEAFDRKKKRQEELATGILKFNVKPVAGVQYLVEHGHMGEGTPRDVARFITEHNDKLDKTMVGDYLGREAQYQGGFCLRVLHEYVDMMDFTGLEIDMAIRVFLAGFRLPGESQKIDRMMEKFAERFYSVCPPGLFPSADTAFILSFSIIMLQTDLHNPSIPEEKKMTKEGFLRNNRGINNGEDLPEEYMSGIFDRIKQTPISLKEDEDFKARRKMVGGVKAVAATTLFGSSGVTADRQRRDAYIKERESMVRQSEALFKRRNPAGMAVSSRNVTNSPRSGGQVSSGGAGGAATHFHLVTELTENNHVRPMFETVWAPLLACCSVIFESSDSPVAIQLCLNSFKHAIHLSSRLNMPSERDAFVTVLSKFTALHNTGSRLMRSKNIEAIKALISISVKEGNYLGDAWRDILQCISQLARIQTHAQGLHSDTQFFNHQPSPAGSTMSSSGGFSSTPTHSSSSLSIGLSKRTLSSAASTFPSPSHRDNQGAGGPGSEDLYNPAIEDENASRVMAEIDSLASDRVFSSSVSLNDTAIQEFVLQLCVVSLTECSGVSNGRSSRQDNSFSPPRVFSLQKLVEVADMNMHMRSRVIWASTWKVLSRHFTTIGCHDNLSIAMYAIDSLRQLSMKFLEREELKDFNFQRLFLTPFEVIMANAVSMEIRELVLRCVENMILARVTNIKSGWKTIWGVLRVAAETYEPGNSDQQDRIVRLGFQIAKRIFENHFDRIIEVFVDAVECLLAFAVCGSEEVEKNMEEHMGLTQLSIESIGILQHVCMQKLATGQVIEKLFVESSAPKRVGFRTKKKTNSISIPGGEEVLSSPSSRASVRYERQESSKTLEEEISVLSPPTSPKRRSSVLTPTAQVDESASVYNDSSAHTRMWWPVLTALSTLSADCRIDVRLAALHGLYDSLEAHGLKFSTGLWSLIFKGVLIPLLDELRHLEVFVEKGRRLKPKLPIAFQSPSNIQYNHAGWTYGKTEVGDIPSLLLQEVEGKEQYLSVLFHLIREQNACVDERKREDARRQMMQLVKQAMEEYLTWTVGAKDSSLHFNIKTPADARQRTVCYTSLLVGILTQLSELGGPEIRRYLAWLYPLLNALIKTSSAAVRASLALVFSKSISQLLPL</sequence>
<name>K3W665_GLOUD</name>
<feature type="compositionally biased region" description="Low complexity" evidence="7">
    <location>
        <begin position="1062"/>
        <end position="1090"/>
    </location>
</feature>
<evidence type="ECO:0000256" key="4">
    <source>
        <dbReference type="ARBA" id="ARBA00022490"/>
    </source>
</evidence>
<dbReference type="EnsemblProtists" id="PYU1_T000456">
    <property type="protein sequence ID" value="PYU1_T000456"/>
    <property type="gene ID" value="PYU1_G000456"/>
</dbReference>
<evidence type="ECO:0000259" key="8">
    <source>
        <dbReference type="PROSITE" id="PS50190"/>
    </source>
</evidence>
<feature type="region of interest" description="Disordered" evidence="7">
    <location>
        <begin position="1429"/>
        <end position="1477"/>
    </location>
</feature>
<reference evidence="10" key="2">
    <citation type="submission" date="2010-04" db="EMBL/GenBank/DDBJ databases">
        <authorList>
            <person name="Buell R."/>
            <person name="Hamilton J."/>
            <person name="Hostetler J."/>
        </authorList>
    </citation>
    <scope>NUCLEOTIDE SEQUENCE [LARGE SCALE GENOMIC DNA]</scope>
    <source>
        <strain evidence="10">DAOM:BR144</strain>
    </source>
</reference>
<dbReference type="Proteomes" id="UP000019132">
    <property type="component" value="Unassembled WGS sequence"/>
</dbReference>
<dbReference type="Pfam" id="PF20252">
    <property type="entry name" value="BIG2_C"/>
    <property type="match status" value="1"/>
</dbReference>
<dbReference type="OMA" id="EVMCAYI"/>
<reference evidence="10" key="1">
    <citation type="journal article" date="2010" name="Genome Biol.">
        <title>Genome sequence of the necrotrophic plant pathogen Pythium ultimum reveals original pathogenicity mechanisms and effector repertoire.</title>
        <authorList>
            <person name="Levesque C.A."/>
            <person name="Brouwer H."/>
            <person name="Cano L."/>
            <person name="Hamilton J.P."/>
            <person name="Holt C."/>
            <person name="Huitema E."/>
            <person name="Raffaele S."/>
            <person name="Robideau G.P."/>
            <person name="Thines M."/>
            <person name="Win J."/>
            <person name="Zerillo M.M."/>
            <person name="Beakes G.W."/>
            <person name="Boore J.L."/>
            <person name="Busam D."/>
            <person name="Dumas B."/>
            <person name="Ferriera S."/>
            <person name="Fuerstenberg S.I."/>
            <person name="Gachon C.M."/>
            <person name="Gaulin E."/>
            <person name="Govers F."/>
            <person name="Grenville-Briggs L."/>
            <person name="Horner N."/>
            <person name="Hostetler J."/>
            <person name="Jiang R.H."/>
            <person name="Johnson J."/>
            <person name="Krajaejun T."/>
            <person name="Lin H."/>
            <person name="Meijer H.J."/>
            <person name="Moore B."/>
            <person name="Morris P."/>
            <person name="Phuntmart V."/>
            <person name="Puiu D."/>
            <person name="Shetty J."/>
            <person name="Stajich J.E."/>
            <person name="Tripathy S."/>
            <person name="Wawra S."/>
            <person name="van West P."/>
            <person name="Whitty B.R."/>
            <person name="Coutinho P.M."/>
            <person name="Henrissat B."/>
            <person name="Martin F."/>
            <person name="Thomas P.D."/>
            <person name="Tyler B.M."/>
            <person name="De Vries R.P."/>
            <person name="Kamoun S."/>
            <person name="Yandell M."/>
            <person name="Tisserat N."/>
            <person name="Buell C.R."/>
        </authorList>
    </citation>
    <scope>NUCLEOTIDE SEQUENCE</scope>
    <source>
        <strain evidence="10">DAOM:BR144</strain>
    </source>
</reference>
<keyword evidence="10" id="KW-1185">Reference proteome</keyword>
<dbReference type="PANTHER" id="PTHR10663:SF375">
    <property type="entry name" value="LD29171P"/>
    <property type="match status" value="1"/>
</dbReference>
<evidence type="ECO:0000256" key="1">
    <source>
        <dbReference type="ARBA" id="ARBA00004370"/>
    </source>
</evidence>
<evidence type="ECO:0000256" key="7">
    <source>
        <dbReference type="SAM" id="MobiDB-lite"/>
    </source>
</evidence>
<dbReference type="STRING" id="431595.K3W665"/>
<feature type="compositionally biased region" description="Polar residues" evidence="7">
    <location>
        <begin position="581"/>
        <end position="592"/>
    </location>
</feature>
<reference evidence="9" key="3">
    <citation type="submission" date="2015-02" db="UniProtKB">
        <authorList>
            <consortium name="EnsemblProtists"/>
        </authorList>
    </citation>
    <scope>IDENTIFICATION</scope>
    <source>
        <strain evidence="9">DAOM BR144</strain>
    </source>
</reference>
<evidence type="ECO:0000256" key="2">
    <source>
        <dbReference type="ARBA" id="ARBA00004496"/>
    </source>
</evidence>
<dbReference type="SMART" id="SM00222">
    <property type="entry name" value="Sec7"/>
    <property type="match status" value="1"/>
</dbReference>
<dbReference type="GO" id="GO:0032012">
    <property type="term" value="P:regulation of ARF protein signal transduction"/>
    <property type="evidence" value="ECO:0007669"/>
    <property type="project" value="InterPro"/>
</dbReference>
<keyword evidence="5" id="KW-0653">Protein transport</keyword>
<comment type="subcellular location">
    <subcellularLocation>
        <location evidence="2">Cytoplasm</location>
    </subcellularLocation>
    <subcellularLocation>
        <location evidence="1">Membrane</location>
    </subcellularLocation>
</comment>
<feature type="region of interest" description="Disordered" evidence="7">
    <location>
        <begin position="575"/>
        <end position="614"/>
    </location>
</feature>
<evidence type="ECO:0000256" key="3">
    <source>
        <dbReference type="ARBA" id="ARBA00022448"/>
    </source>
</evidence>
<dbReference type="VEuPathDB" id="FungiDB:PYU1_G000456"/>
<dbReference type="SUPFAM" id="SSF48371">
    <property type="entry name" value="ARM repeat"/>
    <property type="match status" value="2"/>
</dbReference>
<evidence type="ECO:0000313" key="9">
    <source>
        <dbReference type="EnsemblProtists" id="PYU1_T000456"/>
    </source>
</evidence>
<feature type="compositionally biased region" description="Polar residues" evidence="7">
    <location>
        <begin position="1051"/>
        <end position="1061"/>
    </location>
</feature>
<dbReference type="InterPro" id="IPR032691">
    <property type="entry name" value="Mon2/Sec7/BIG1-like_HUS"/>
</dbReference>
<dbReference type="Pfam" id="PF16213">
    <property type="entry name" value="DCB"/>
    <property type="match status" value="1"/>
</dbReference>
<feature type="region of interest" description="Disordered" evidence="7">
    <location>
        <begin position="109"/>
        <end position="139"/>
    </location>
</feature>
<dbReference type="SUPFAM" id="SSF48425">
    <property type="entry name" value="Sec7 domain"/>
    <property type="match status" value="1"/>
</dbReference>
<feature type="compositionally biased region" description="Polar residues" evidence="7">
    <location>
        <begin position="891"/>
        <end position="900"/>
    </location>
</feature>
<dbReference type="CDD" id="cd00171">
    <property type="entry name" value="Sec7"/>
    <property type="match status" value="1"/>
</dbReference>
<feature type="compositionally biased region" description="Basic and acidic residues" evidence="7">
    <location>
        <begin position="1445"/>
        <end position="1457"/>
    </location>
</feature>
<dbReference type="InterPro" id="IPR046455">
    <property type="entry name" value="Sec7/BIG1-like_C"/>
</dbReference>
<dbReference type="GO" id="GO:0005085">
    <property type="term" value="F:guanyl-nucleotide exchange factor activity"/>
    <property type="evidence" value="ECO:0007669"/>
    <property type="project" value="InterPro"/>
</dbReference>
<dbReference type="InterPro" id="IPR015403">
    <property type="entry name" value="Mon2/Sec7/BIG1-like_HDS"/>
</dbReference>
<protein>
    <recommendedName>
        <fullName evidence="8">SEC7 domain-containing protein</fullName>
    </recommendedName>
</protein>
<evidence type="ECO:0000313" key="10">
    <source>
        <dbReference type="Proteomes" id="UP000019132"/>
    </source>
</evidence>
<feature type="compositionally biased region" description="Low complexity" evidence="7">
    <location>
        <begin position="120"/>
        <end position="131"/>
    </location>
</feature>
<dbReference type="Gene3D" id="1.10.220.20">
    <property type="match status" value="1"/>
</dbReference>
<dbReference type="InParanoid" id="K3W665"/>
<evidence type="ECO:0000256" key="6">
    <source>
        <dbReference type="ARBA" id="ARBA00023136"/>
    </source>
</evidence>
<dbReference type="FunFam" id="1.10.1000.11:FF:000002">
    <property type="entry name" value="Cytohesin 1"/>
    <property type="match status" value="1"/>
</dbReference>
<feature type="domain" description="SEC7" evidence="8">
    <location>
        <begin position="625"/>
        <end position="821"/>
    </location>
</feature>
<feature type="compositionally biased region" description="Polar residues" evidence="7">
    <location>
        <begin position="1091"/>
        <end position="1100"/>
    </location>
</feature>
<dbReference type="HOGENOM" id="CLU_000691_1_2_1"/>
<dbReference type="PROSITE" id="PS50190">
    <property type="entry name" value="SEC7"/>
    <property type="match status" value="1"/>
</dbReference>
<dbReference type="Pfam" id="PF01369">
    <property type="entry name" value="Sec7"/>
    <property type="match status" value="1"/>
</dbReference>
<dbReference type="InterPro" id="IPR000904">
    <property type="entry name" value="Sec7_dom"/>
</dbReference>
<keyword evidence="3" id="KW-0813">Transport</keyword>
<dbReference type="Pfam" id="PF09324">
    <property type="entry name" value="Sec7-like_HDS"/>
    <property type="match status" value="1"/>
</dbReference>
<organism evidence="9 10">
    <name type="scientific">Globisporangium ultimum (strain ATCC 200006 / CBS 805.95 / DAOM BR144)</name>
    <name type="common">Pythium ultimum</name>
    <dbReference type="NCBI Taxonomy" id="431595"/>
    <lineage>
        <taxon>Eukaryota</taxon>
        <taxon>Sar</taxon>
        <taxon>Stramenopiles</taxon>
        <taxon>Oomycota</taxon>
        <taxon>Peronosporomycetes</taxon>
        <taxon>Pythiales</taxon>
        <taxon>Pythiaceae</taxon>
        <taxon>Globisporangium</taxon>
    </lineage>
</organism>
<dbReference type="GO" id="GO:0005737">
    <property type="term" value="C:cytoplasm"/>
    <property type="evidence" value="ECO:0007669"/>
    <property type="project" value="UniProtKB-SubCell"/>
</dbReference>
<evidence type="ECO:0000256" key="5">
    <source>
        <dbReference type="ARBA" id="ARBA00022927"/>
    </source>
</evidence>
<dbReference type="InterPro" id="IPR023394">
    <property type="entry name" value="Sec7_C_sf"/>
</dbReference>
<feature type="region of interest" description="Disordered" evidence="7">
    <location>
        <begin position="888"/>
        <end position="910"/>
    </location>
</feature>
<keyword evidence="6" id="KW-0472">Membrane</keyword>
<keyword evidence="4" id="KW-0963">Cytoplasm</keyword>
<dbReference type="EMBL" id="GL376636">
    <property type="status" value="NOT_ANNOTATED_CDS"/>
    <property type="molecule type" value="Genomic_DNA"/>
</dbReference>
<dbReference type="InterPro" id="IPR016024">
    <property type="entry name" value="ARM-type_fold"/>
</dbReference>
<dbReference type="InterPro" id="IPR035999">
    <property type="entry name" value="Sec7_dom_sf"/>
</dbReference>